<dbReference type="EMBL" id="CP046917">
    <property type="protein sequence ID" value="QGZ67067.1"/>
    <property type="molecule type" value="Genomic_DNA"/>
</dbReference>
<proteinExistence type="predicted"/>
<reference evidence="1 2" key="1">
    <citation type="submission" date="2019-12" db="EMBL/GenBank/DDBJ databases">
        <title>Paraburkholderia acidiphila 7Q-K02 sp. nov and Paraburkholderia acidisoli DHF22 sp. nov., two strains isolated from forest soil.</title>
        <authorList>
            <person name="Gao Z."/>
            <person name="Qiu L."/>
        </authorList>
    </citation>
    <scope>NUCLEOTIDE SEQUENCE [LARGE SCALE GENOMIC DNA]</scope>
    <source>
        <strain evidence="1 2">DHF22</strain>
        <plasmid evidence="1 2">p1</plasmid>
    </source>
</reference>
<sequence length="51" mass="5460">MATSIIGVYPEMVDPQTCEYLGNLPQGLTHLAVIQALATLASPDDTDNFSH</sequence>
<geneLocation type="plasmid" evidence="1 2">
    <name>p1</name>
</geneLocation>
<keyword evidence="2" id="KW-1185">Reference proteome</keyword>
<protein>
    <submittedName>
        <fullName evidence="1">Uncharacterized protein</fullName>
    </submittedName>
</protein>
<dbReference type="KEGG" id="pacs:FAZ98_35155"/>
<organism evidence="1 2">
    <name type="scientific">Paraburkholderia acidisoli</name>
    <dbReference type="NCBI Taxonomy" id="2571748"/>
    <lineage>
        <taxon>Bacteria</taxon>
        <taxon>Pseudomonadati</taxon>
        <taxon>Pseudomonadota</taxon>
        <taxon>Betaproteobacteria</taxon>
        <taxon>Burkholderiales</taxon>
        <taxon>Burkholderiaceae</taxon>
        <taxon>Paraburkholderia</taxon>
    </lineage>
</organism>
<accession>A0A7Z2GSC8</accession>
<dbReference type="OrthoDB" id="3902805at2"/>
<evidence type="ECO:0000313" key="1">
    <source>
        <dbReference type="EMBL" id="QGZ67067.1"/>
    </source>
</evidence>
<keyword evidence="1" id="KW-0614">Plasmid</keyword>
<dbReference type="AlphaFoldDB" id="A0A7Z2GSC8"/>
<dbReference type="RefSeq" id="WP_158959019.1">
    <property type="nucleotide sequence ID" value="NZ_CP046917.1"/>
</dbReference>
<dbReference type="Proteomes" id="UP000433577">
    <property type="component" value="Plasmid p1"/>
</dbReference>
<evidence type="ECO:0000313" key="2">
    <source>
        <dbReference type="Proteomes" id="UP000433577"/>
    </source>
</evidence>
<gene>
    <name evidence="1" type="ORF">FAZ98_35155</name>
</gene>
<name>A0A7Z2GSC8_9BURK</name>